<gene>
    <name evidence="2" type="ORF">HCJ59_12065</name>
</gene>
<protein>
    <recommendedName>
        <fullName evidence="4">Lipoprotein</fullName>
    </recommendedName>
</protein>
<organism evidence="2 3">
    <name type="scientific">Listeria immobilis</name>
    <dbReference type="NCBI Taxonomy" id="2713502"/>
    <lineage>
        <taxon>Bacteria</taxon>
        <taxon>Bacillati</taxon>
        <taxon>Bacillota</taxon>
        <taxon>Bacilli</taxon>
        <taxon>Bacillales</taxon>
        <taxon>Listeriaceae</taxon>
        <taxon>Listeria</taxon>
    </lineage>
</organism>
<feature type="region of interest" description="Disordered" evidence="1">
    <location>
        <begin position="28"/>
        <end position="52"/>
    </location>
</feature>
<accession>A0ABR6SY56</accession>
<dbReference type="PROSITE" id="PS51257">
    <property type="entry name" value="PROKAR_LIPOPROTEIN"/>
    <property type="match status" value="1"/>
</dbReference>
<evidence type="ECO:0000313" key="2">
    <source>
        <dbReference type="EMBL" id="MBC1510619.1"/>
    </source>
</evidence>
<keyword evidence="3" id="KW-1185">Reference proteome</keyword>
<proteinExistence type="predicted"/>
<name>A0ABR6SY56_9LIST</name>
<dbReference type="EMBL" id="JAASUB010000014">
    <property type="protein sequence ID" value="MBC1510619.1"/>
    <property type="molecule type" value="Genomic_DNA"/>
</dbReference>
<feature type="compositionally biased region" description="Basic and acidic residues" evidence="1">
    <location>
        <begin position="28"/>
        <end position="49"/>
    </location>
</feature>
<evidence type="ECO:0000313" key="3">
    <source>
        <dbReference type="Proteomes" id="UP000587800"/>
    </source>
</evidence>
<evidence type="ECO:0000256" key="1">
    <source>
        <dbReference type="SAM" id="MobiDB-lite"/>
    </source>
</evidence>
<evidence type="ECO:0008006" key="4">
    <source>
        <dbReference type="Google" id="ProtNLM"/>
    </source>
</evidence>
<dbReference type="Proteomes" id="UP000587800">
    <property type="component" value="Unassembled WGS sequence"/>
</dbReference>
<sequence>MRGGNLMKFIGMTMVVLTLVLTGCGNEETTKTETKKQPKSVGKQEEKVKIASNEGKPQHEQLIIVKLPPEADYINEDTLKLYNQAKKKYNNTTQLIIDNSVTLLLGDYCFYDTTLDELECSAVIINGTNATIKDISFEVNLEIKNQNDMIFKDNGTYSFTKKDVGEVQSNEGFSTGVAFATESSEVNEEKRIKINPEDVVIHLKNIKYTIVEWATKDGKNSRM</sequence>
<reference evidence="2 3" key="1">
    <citation type="submission" date="2020-03" db="EMBL/GenBank/DDBJ databases">
        <title>Soil Listeria distribution.</title>
        <authorList>
            <person name="Liao J."/>
            <person name="Wiedmann M."/>
        </authorList>
    </citation>
    <scope>NUCLEOTIDE SEQUENCE [LARGE SCALE GENOMIC DNA]</scope>
    <source>
        <strain evidence="2 3">FSL L7-1515</strain>
    </source>
</reference>
<comment type="caution">
    <text evidence="2">The sequence shown here is derived from an EMBL/GenBank/DDBJ whole genome shotgun (WGS) entry which is preliminary data.</text>
</comment>